<name>A0A8X6RSI7_TRICX</name>
<keyword evidence="2" id="KW-1185">Reference proteome</keyword>
<sequence length="109" mass="12348">MGIASGLMNGTPVGRQKNSFFVPVLLITGYQDREAVQDGSIEPLYHAVRLRMQSYYPGFVYGAYFTQSLANCRIKVSPLIGVQLQRDPKFVRSSVELEPLQQLKLLRRE</sequence>
<comment type="caution">
    <text evidence="1">The sequence shown here is derived from an EMBL/GenBank/DDBJ whole genome shotgun (WGS) entry which is preliminary data.</text>
</comment>
<proteinExistence type="predicted"/>
<evidence type="ECO:0000313" key="2">
    <source>
        <dbReference type="Proteomes" id="UP000887159"/>
    </source>
</evidence>
<protein>
    <submittedName>
        <fullName evidence="1">Uncharacterized protein</fullName>
    </submittedName>
</protein>
<gene>
    <name evidence="1" type="ORF">TNCV_4664761</name>
</gene>
<dbReference type="EMBL" id="BMAU01021218">
    <property type="protein sequence ID" value="GFY00224.1"/>
    <property type="molecule type" value="Genomic_DNA"/>
</dbReference>
<dbReference type="AlphaFoldDB" id="A0A8X6RSI7"/>
<evidence type="ECO:0000313" key="1">
    <source>
        <dbReference type="EMBL" id="GFY00224.1"/>
    </source>
</evidence>
<reference evidence="1" key="1">
    <citation type="submission" date="2020-08" db="EMBL/GenBank/DDBJ databases">
        <title>Multicomponent nature underlies the extraordinary mechanical properties of spider dragline silk.</title>
        <authorList>
            <person name="Kono N."/>
            <person name="Nakamura H."/>
            <person name="Mori M."/>
            <person name="Yoshida Y."/>
            <person name="Ohtoshi R."/>
            <person name="Malay A.D."/>
            <person name="Moran D.A.P."/>
            <person name="Tomita M."/>
            <person name="Numata K."/>
            <person name="Arakawa K."/>
        </authorList>
    </citation>
    <scope>NUCLEOTIDE SEQUENCE</scope>
</reference>
<organism evidence="1 2">
    <name type="scientific">Trichonephila clavipes</name>
    <name type="common">Golden silk orbweaver</name>
    <name type="synonym">Nephila clavipes</name>
    <dbReference type="NCBI Taxonomy" id="2585209"/>
    <lineage>
        <taxon>Eukaryota</taxon>
        <taxon>Metazoa</taxon>
        <taxon>Ecdysozoa</taxon>
        <taxon>Arthropoda</taxon>
        <taxon>Chelicerata</taxon>
        <taxon>Arachnida</taxon>
        <taxon>Araneae</taxon>
        <taxon>Araneomorphae</taxon>
        <taxon>Entelegynae</taxon>
        <taxon>Araneoidea</taxon>
        <taxon>Nephilidae</taxon>
        <taxon>Trichonephila</taxon>
    </lineage>
</organism>
<accession>A0A8X6RSI7</accession>
<dbReference type="Proteomes" id="UP000887159">
    <property type="component" value="Unassembled WGS sequence"/>
</dbReference>